<evidence type="ECO:0000313" key="1">
    <source>
        <dbReference type="EMBL" id="KAI0055240.1"/>
    </source>
</evidence>
<comment type="caution">
    <text evidence="1">The sequence shown here is derived from an EMBL/GenBank/DDBJ whole genome shotgun (WGS) entry which is preliminary data.</text>
</comment>
<name>A0ACB8SGR8_9AGAM</name>
<gene>
    <name evidence="1" type="ORF">BV25DRAFT_1873185</name>
</gene>
<keyword evidence="2" id="KW-1185">Reference proteome</keyword>
<evidence type="ECO:0000313" key="2">
    <source>
        <dbReference type="Proteomes" id="UP000814140"/>
    </source>
</evidence>
<dbReference type="Proteomes" id="UP000814140">
    <property type="component" value="Unassembled WGS sequence"/>
</dbReference>
<proteinExistence type="predicted"/>
<sequence>MEDEVSGGVPNPFWKDFPYSDIHMSMTPDVLHQLYQGVFKYILDWTSTAFNKDELDACVRTLPPAFGIRHFKNGVSGLSQVTGSERKDMARILLACLAGKLASPVLLATRSILDFIYLAQYPSHSETTLRYMTTALDNYHKHRGVFIRLGLRDDFNIPKFHSLLHYADSIRRFGTTDNYNTEMFERFHIDFAKEGWRASNHRDERPQMTLWLNRKEKMVGFGDYINSLVPLRKAPTSAPPTAPTGTSSRVTFDLSSGDSVKQEAVSIQITKLPSERRQAVVTIEDAHGTSGFTRSLKEYLNSFVEGRSRHENVSNHPLPFHRIDVFHSFKIKRGELAYTEAVPNASNNLEVIHARPKKGKQVARFDTVVVYEDEEVGESTGLIGLSLN</sequence>
<protein>
    <submittedName>
        <fullName evidence="1">Uncharacterized protein</fullName>
    </submittedName>
</protein>
<reference evidence="1" key="1">
    <citation type="submission" date="2021-03" db="EMBL/GenBank/DDBJ databases">
        <authorList>
            <consortium name="DOE Joint Genome Institute"/>
            <person name="Ahrendt S."/>
            <person name="Looney B.P."/>
            <person name="Miyauchi S."/>
            <person name="Morin E."/>
            <person name="Drula E."/>
            <person name="Courty P.E."/>
            <person name="Chicoki N."/>
            <person name="Fauchery L."/>
            <person name="Kohler A."/>
            <person name="Kuo A."/>
            <person name="Labutti K."/>
            <person name="Pangilinan J."/>
            <person name="Lipzen A."/>
            <person name="Riley R."/>
            <person name="Andreopoulos W."/>
            <person name="He G."/>
            <person name="Johnson J."/>
            <person name="Barry K.W."/>
            <person name="Grigoriev I.V."/>
            <person name="Nagy L."/>
            <person name="Hibbett D."/>
            <person name="Henrissat B."/>
            <person name="Matheny P.B."/>
            <person name="Labbe J."/>
            <person name="Martin F."/>
        </authorList>
    </citation>
    <scope>NUCLEOTIDE SEQUENCE</scope>
    <source>
        <strain evidence="1">HHB10654</strain>
    </source>
</reference>
<accession>A0ACB8SGR8</accession>
<reference evidence="1" key="2">
    <citation type="journal article" date="2022" name="New Phytol.">
        <title>Evolutionary transition to the ectomycorrhizal habit in the genomes of a hyperdiverse lineage of mushroom-forming fungi.</title>
        <authorList>
            <person name="Looney B."/>
            <person name="Miyauchi S."/>
            <person name="Morin E."/>
            <person name="Drula E."/>
            <person name="Courty P.E."/>
            <person name="Kohler A."/>
            <person name="Kuo A."/>
            <person name="LaButti K."/>
            <person name="Pangilinan J."/>
            <person name="Lipzen A."/>
            <person name="Riley R."/>
            <person name="Andreopoulos W."/>
            <person name="He G."/>
            <person name="Johnson J."/>
            <person name="Nolan M."/>
            <person name="Tritt A."/>
            <person name="Barry K.W."/>
            <person name="Grigoriev I.V."/>
            <person name="Nagy L.G."/>
            <person name="Hibbett D."/>
            <person name="Henrissat B."/>
            <person name="Matheny P.B."/>
            <person name="Labbe J."/>
            <person name="Martin F.M."/>
        </authorList>
    </citation>
    <scope>NUCLEOTIDE SEQUENCE</scope>
    <source>
        <strain evidence="1">HHB10654</strain>
    </source>
</reference>
<dbReference type="EMBL" id="MU277302">
    <property type="protein sequence ID" value="KAI0055240.1"/>
    <property type="molecule type" value="Genomic_DNA"/>
</dbReference>
<organism evidence="1 2">
    <name type="scientific">Artomyces pyxidatus</name>
    <dbReference type="NCBI Taxonomy" id="48021"/>
    <lineage>
        <taxon>Eukaryota</taxon>
        <taxon>Fungi</taxon>
        <taxon>Dikarya</taxon>
        <taxon>Basidiomycota</taxon>
        <taxon>Agaricomycotina</taxon>
        <taxon>Agaricomycetes</taxon>
        <taxon>Russulales</taxon>
        <taxon>Auriscalpiaceae</taxon>
        <taxon>Artomyces</taxon>
    </lineage>
</organism>